<gene>
    <name evidence="2" type="ORF">GIB67_011456</name>
</gene>
<comment type="caution">
    <text evidence="2">The sequence shown here is derived from an EMBL/GenBank/DDBJ whole genome shotgun (WGS) entry which is preliminary data.</text>
</comment>
<name>A0A7J7NLG6_9MAGN</name>
<proteinExistence type="predicted"/>
<dbReference type="AlphaFoldDB" id="A0A7J7NLG6"/>
<protein>
    <submittedName>
        <fullName evidence="2">Uncharacterized protein</fullName>
    </submittedName>
</protein>
<evidence type="ECO:0000256" key="1">
    <source>
        <dbReference type="SAM" id="MobiDB-lite"/>
    </source>
</evidence>
<feature type="region of interest" description="Disordered" evidence="1">
    <location>
        <begin position="96"/>
        <end position="168"/>
    </location>
</feature>
<feature type="region of interest" description="Disordered" evidence="1">
    <location>
        <begin position="181"/>
        <end position="214"/>
    </location>
</feature>
<dbReference type="PANTHER" id="PTHR38371">
    <property type="entry name" value="RHO GTPASE-ACTIVATING PROTEIN"/>
    <property type="match status" value="1"/>
</dbReference>
<sequence length="214" mass="23483">MKAQRVTPASSSSISTNLEAGSNKFAFANITTSPLRKFQLIDTDSDEPSANGDRYVGIYKVNASATEKQSNPTSQSVTTNQQMKAKISINNLQNQRQFGQGGNNTQYSNAKGSNKGRETSRNSNASPVSEPSRSWLNPKNCPNIPKDAGKRRVHADGQSSSHWYTGQGGKKVYVTKAGQELAGQNAYRHYRKESRGGFKRSRKNATTSEKMSKR</sequence>
<dbReference type="EMBL" id="JACGCM010000704">
    <property type="protein sequence ID" value="KAF6168071.1"/>
    <property type="molecule type" value="Genomic_DNA"/>
</dbReference>
<reference evidence="2 3" key="1">
    <citation type="journal article" date="2020" name="IScience">
        <title>Genome Sequencing of the Endangered Kingdonia uniflora (Circaeasteraceae, Ranunculales) Reveals Potential Mechanisms of Evolutionary Specialization.</title>
        <authorList>
            <person name="Sun Y."/>
            <person name="Deng T."/>
            <person name="Zhang A."/>
            <person name="Moore M.J."/>
            <person name="Landis J.B."/>
            <person name="Lin N."/>
            <person name="Zhang H."/>
            <person name="Zhang X."/>
            <person name="Huang J."/>
            <person name="Zhang X."/>
            <person name="Sun H."/>
            <person name="Wang H."/>
        </authorList>
    </citation>
    <scope>NUCLEOTIDE SEQUENCE [LARGE SCALE GENOMIC DNA]</scope>
    <source>
        <strain evidence="2">TB1705</strain>
        <tissue evidence="2">Leaf</tissue>
    </source>
</reference>
<feature type="compositionally biased region" description="Polar residues" evidence="1">
    <location>
        <begin position="121"/>
        <end position="137"/>
    </location>
</feature>
<feature type="compositionally biased region" description="Low complexity" evidence="1">
    <location>
        <begin position="96"/>
        <end position="106"/>
    </location>
</feature>
<evidence type="ECO:0000313" key="3">
    <source>
        <dbReference type="Proteomes" id="UP000541444"/>
    </source>
</evidence>
<feature type="compositionally biased region" description="Polar residues" evidence="1">
    <location>
        <begin position="204"/>
        <end position="214"/>
    </location>
</feature>
<dbReference type="PANTHER" id="PTHR38371:SF1">
    <property type="entry name" value="RHO GTPASE-ACTIVATING PROTEIN"/>
    <property type="match status" value="1"/>
</dbReference>
<accession>A0A7J7NLG6</accession>
<dbReference type="Proteomes" id="UP000541444">
    <property type="component" value="Unassembled WGS sequence"/>
</dbReference>
<feature type="compositionally biased region" description="Basic residues" evidence="1">
    <location>
        <begin position="188"/>
        <end position="203"/>
    </location>
</feature>
<dbReference type="OrthoDB" id="1671977at2759"/>
<evidence type="ECO:0000313" key="2">
    <source>
        <dbReference type="EMBL" id="KAF6168071.1"/>
    </source>
</evidence>
<organism evidence="2 3">
    <name type="scientific">Kingdonia uniflora</name>
    <dbReference type="NCBI Taxonomy" id="39325"/>
    <lineage>
        <taxon>Eukaryota</taxon>
        <taxon>Viridiplantae</taxon>
        <taxon>Streptophyta</taxon>
        <taxon>Embryophyta</taxon>
        <taxon>Tracheophyta</taxon>
        <taxon>Spermatophyta</taxon>
        <taxon>Magnoliopsida</taxon>
        <taxon>Ranunculales</taxon>
        <taxon>Circaeasteraceae</taxon>
        <taxon>Kingdonia</taxon>
    </lineage>
</organism>
<keyword evidence="3" id="KW-1185">Reference proteome</keyword>